<feature type="signal peptide" evidence="1">
    <location>
        <begin position="1"/>
        <end position="18"/>
    </location>
</feature>
<dbReference type="AlphaFoldDB" id="A0A151KU63"/>
<dbReference type="Gene3D" id="2.40.160.20">
    <property type="match status" value="1"/>
</dbReference>
<dbReference type="SUPFAM" id="SSF56925">
    <property type="entry name" value="OMPA-like"/>
    <property type="match status" value="1"/>
</dbReference>
<proteinExistence type="predicted"/>
<reference evidence="3" key="1">
    <citation type="submission" date="2015-12" db="EMBL/GenBank/DDBJ databases">
        <authorList>
            <person name="Shamseldin A."/>
            <person name="Moawad H."/>
            <person name="Abd El-Rahim W.M."/>
            <person name="Sadowsky M.J."/>
        </authorList>
    </citation>
    <scope>NUCLEOTIDE SEQUENCE [LARGE SCALE GENOMIC DNA]</scope>
    <source>
        <strain evidence="3">2538-88</strain>
    </source>
</reference>
<evidence type="ECO:0000313" key="3">
    <source>
        <dbReference type="Proteomes" id="UP000075346"/>
    </source>
</evidence>
<evidence type="ECO:0000256" key="1">
    <source>
        <dbReference type="SAM" id="SignalP"/>
    </source>
</evidence>
<comment type="caution">
    <text evidence="2">The sequence shown here is derived from an EMBL/GenBank/DDBJ whole genome shotgun (WGS) entry which is preliminary data.</text>
</comment>
<name>A0A151KU63_9VIBR</name>
<gene>
    <name evidence="2" type="ORF">ATY37_06145</name>
</gene>
<dbReference type="InterPro" id="IPR011250">
    <property type="entry name" value="OMP/PagP_B-barrel"/>
</dbReference>
<dbReference type="RefSeq" id="WP_061897995.1">
    <property type="nucleotide sequence ID" value="NZ_LOBR01000104.1"/>
</dbReference>
<evidence type="ECO:0008006" key="4">
    <source>
        <dbReference type="Google" id="ProtNLM"/>
    </source>
</evidence>
<sequence>MKKVLCLLPILSFSAVGAEYSIGLSDMGGEINTMAVTFGARISFGSGLGLDTVANLTNQSDKSRSGLIEKNTDYTHLNFLLMPSYRFEPFEKIDFIVRAGGAININNYDYRESIYNTSGNIVDVQNKQNKTETTFGFAYGAALQYHLVKEEDFNVSLGISYDVTDFGEVDGIDFGSGTLFGGYVSVGF</sequence>
<feature type="chain" id="PRO_5007583581" description="Outer membrane protein beta-barrel domain-containing protein" evidence="1">
    <location>
        <begin position="19"/>
        <end position="188"/>
    </location>
</feature>
<evidence type="ECO:0000313" key="2">
    <source>
        <dbReference type="EMBL" id="KYN82301.1"/>
    </source>
</evidence>
<organism evidence="2 3">
    <name type="scientific">Vibrio cidicii</name>
    <dbReference type="NCBI Taxonomy" id="1763883"/>
    <lineage>
        <taxon>Bacteria</taxon>
        <taxon>Pseudomonadati</taxon>
        <taxon>Pseudomonadota</taxon>
        <taxon>Gammaproteobacteria</taxon>
        <taxon>Vibrionales</taxon>
        <taxon>Vibrionaceae</taxon>
        <taxon>Vibrio</taxon>
    </lineage>
</organism>
<dbReference type="Proteomes" id="UP000075346">
    <property type="component" value="Unassembled WGS sequence"/>
</dbReference>
<accession>A0A151KU63</accession>
<protein>
    <recommendedName>
        <fullName evidence="4">Outer membrane protein beta-barrel domain-containing protein</fullName>
    </recommendedName>
</protein>
<dbReference type="EMBL" id="LOBR01000104">
    <property type="protein sequence ID" value="KYN82301.1"/>
    <property type="molecule type" value="Genomic_DNA"/>
</dbReference>
<keyword evidence="1" id="KW-0732">Signal</keyword>